<dbReference type="EMBL" id="SHKL01000001">
    <property type="protein sequence ID" value="RZT87647.1"/>
    <property type="molecule type" value="Genomic_DNA"/>
</dbReference>
<reference evidence="3 4" key="1">
    <citation type="submission" date="2019-02" db="EMBL/GenBank/DDBJ databases">
        <title>Sequencing the genomes of 1000 actinobacteria strains.</title>
        <authorList>
            <person name="Klenk H.-P."/>
        </authorList>
    </citation>
    <scope>NUCLEOTIDE SEQUENCE [LARGE SCALE GENOMIC DNA]</scope>
    <source>
        <strain evidence="3 4">DSM 45779</strain>
    </source>
</reference>
<keyword evidence="2" id="KW-1133">Transmembrane helix</keyword>
<comment type="caution">
    <text evidence="3">The sequence shown here is derived from an EMBL/GenBank/DDBJ whole genome shotgun (WGS) entry which is preliminary data.</text>
</comment>
<gene>
    <name evidence="3" type="ORF">EV383_4573</name>
</gene>
<dbReference type="Proteomes" id="UP000291591">
    <property type="component" value="Unassembled WGS sequence"/>
</dbReference>
<feature type="region of interest" description="Disordered" evidence="1">
    <location>
        <begin position="52"/>
        <end position="71"/>
    </location>
</feature>
<organism evidence="3 4">
    <name type="scientific">Pseudonocardia sediminis</name>
    <dbReference type="NCBI Taxonomy" id="1397368"/>
    <lineage>
        <taxon>Bacteria</taxon>
        <taxon>Bacillati</taxon>
        <taxon>Actinomycetota</taxon>
        <taxon>Actinomycetes</taxon>
        <taxon>Pseudonocardiales</taxon>
        <taxon>Pseudonocardiaceae</taxon>
        <taxon>Pseudonocardia</taxon>
    </lineage>
</organism>
<sequence length="71" mass="7829">MWDVRGIVDGWDAFELWVTQLAFPFQVVLVIVVLLPLCAVVATLVDRVTERFDTSSAERAPSTPPPGDDIS</sequence>
<evidence type="ECO:0000256" key="1">
    <source>
        <dbReference type="SAM" id="MobiDB-lite"/>
    </source>
</evidence>
<name>A0A4Q7UZQ3_PSEST</name>
<keyword evidence="2" id="KW-0472">Membrane</keyword>
<dbReference type="AlphaFoldDB" id="A0A4Q7UZQ3"/>
<keyword evidence="2" id="KW-0812">Transmembrane</keyword>
<accession>A0A4Q7UZQ3</accession>
<feature type="compositionally biased region" description="Pro residues" evidence="1">
    <location>
        <begin position="62"/>
        <end position="71"/>
    </location>
</feature>
<proteinExistence type="predicted"/>
<evidence type="ECO:0000313" key="3">
    <source>
        <dbReference type="EMBL" id="RZT87647.1"/>
    </source>
</evidence>
<protein>
    <submittedName>
        <fullName evidence="3">Uncharacterized protein</fullName>
    </submittedName>
</protein>
<feature type="transmembrane region" description="Helical" evidence="2">
    <location>
        <begin position="23"/>
        <end position="45"/>
    </location>
</feature>
<evidence type="ECO:0000256" key="2">
    <source>
        <dbReference type="SAM" id="Phobius"/>
    </source>
</evidence>
<keyword evidence="4" id="KW-1185">Reference proteome</keyword>
<evidence type="ECO:0000313" key="4">
    <source>
        <dbReference type="Proteomes" id="UP000291591"/>
    </source>
</evidence>